<dbReference type="InterPro" id="IPR008266">
    <property type="entry name" value="Tyr_kinase_AS"/>
</dbReference>
<comment type="caution">
    <text evidence="2">The sequence shown here is derived from an EMBL/GenBank/DDBJ whole genome shotgun (WGS) entry which is preliminary data.</text>
</comment>
<proteinExistence type="predicted"/>
<dbReference type="Gene3D" id="1.10.510.10">
    <property type="entry name" value="Transferase(Phosphotransferase) domain 1"/>
    <property type="match status" value="1"/>
</dbReference>
<dbReference type="PANTHER" id="PTHR38248">
    <property type="entry name" value="FUNK1 6"/>
    <property type="match status" value="1"/>
</dbReference>
<dbReference type="SUPFAM" id="SSF56112">
    <property type="entry name" value="Protein kinase-like (PK-like)"/>
    <property type="match status" value="1"/>
</dbReference>
<dbReference type="InterPro" id="IPR040976">
    <property type="entry name" value="Pkinase_fungal"/>
</dbReference>
<protein>
    <recommendedName>
        <fullName evidence="1">Fungal-type protein kinase domain-containing protein</fullName>
    </recommendedName>
</protein>
<sequence>MAQSSENPIKREQKYLYKSLHNQLTSLGINTVEQFSRLDESEKKQLIELLGEKIIGKITMSGLAGQLKQATSRITSLYHDGRFEAFEPLIAVILSDDAKSDSEMYEFIDTQFTTRSTHSSAMRTGTAAGLMSSSNKLSDILPVLKRELNDLMYTDVPGLVDHFIKLHTNSASLLKCHIDPVFLLQPLENVINQKFTERLTDTSEHFMLDWITPLLEKISSCLQSNISAPQHSRTWRSLRYKPIKGVDGQHKCDGAIMSKYSKDDNHIQDILVPVELKKNKSDGQEAALCLAKYVLEVFKKQPTRSYVIGFTLCGTWMQLWQFDRSGAIGSESFNIKSTEEEFKRFLNLITLFLTSNKQVLGFDPTFVDIDGQTCTPVPLKIQIRIQHELQEFVIDKLISRASGICGRGTTCWEAHLSGNQGETFLIKDSWQPREQRSEGEMLRDVTARDVPNVVRYYHHEDVHVATQIVDIKSYVRGDINFESKSKIQIGKTPIAQQEQNHFTDRVLRRLILKDVGVPIWKVDSPLCLLEALEGCITGHLALLKAGYLHRDISINNLMINNKITDPDRKSFVIDLDWATPYPTLNDRDLHARTGTKAFMSINLLMGEDSHTHVDDLESFFWVLTWICIQPDVNTNKQTLVTEWNHLPLQTLAVNKIGYLAKPHHLTDNFMPQYKKLKPLVQCVHNFAEIMADPFVREEKEPTRLYCKIFKLLQQAQEKLIETQQPSQSQA</sequence>
<dbReference type="GO" id="GO:0004672">
    <property type="term" value="F:protein kinase activity"/>
    <property type="evidence" value="ECO:0007669"/>
    <property type="project" value="InterPro"/>
</dbReference>
<dbReference type="AlphaFoldDB" id="A0A5B0MA80"/>
<dbReference type="PROSITE" id="PS00109">
    <property type="entry name" value="PROTEIN_KINASE_TYR"/>
    <property type="match status" value="1"/>
</dbReference>
<evidence type="ECO:0000313" key="3">
    <source>
        <dbReference type="Proteomes" id="UP000324748"/>
    </source>
</evidence>
<dbReference type="PANTHER" id="PTHR38248:SF2">
    <property type="entry name" value="FUNK1 11"/>
    <property type="match status" value="1"/>
</dbReference>
<dbReference type="Proteomes" id="UP000324748">
    <property type="component" value="Unassembled WGS sequence"/>
</dbReference>
<feature type="domain" description="Fungal-type protein kinase" evidence="1">
    <location>
        <begin position="253"/>
        <end position="627"/>
    </location>
</feature>
<organism evidence="2 3">
    <name type="scientific">Puccinia graminis f. sp. tritici</name>
    <dbReference type="NCBI Taxonomy" id="56615"/>
    <lineage>
        <taxon>Eukaryota</taxon>
        <taxon>Fungi</taxon>
        <taxon>Dikarya</taxon>
        <taxon>Basidiomycota</taxon>
        <taxon>Pucciniomycotina</taxon>
        <taxon>Pucciniomycetes</taxon>
        <taxon>Pucciniales</taxon>
        <taxon>Pucciniaceae</taxon>
        <taxon>Puccinia</taxon>
    </lineage>
</organism>
<evidence type="ECO:0000259" key="1">
    <source>
        <dbReference type="Pfam" id="PF17667"/>
    </source>
</evidence>
<dbReference type="OrthoDB" id="5584477at2759"/>
<gene>
    <name evidence="2" type="ORF">PGT21_002111</name>
</gene>
<keyword evidence="3" id="KW-1185">Reference proteome</keyword>
<evidence type="ECO:0000313" key="2">
    <source>
        <dbReference type="EMBL" id="KAA1073159.1"/>
    </source>
</evidence>
<dbReference type="Pfam" id="PF17667">
    <property type="entry name" value="Pkinase_fungal"/>
    <property type="match status" value="1"/>
</dbReference>
<dbReference type="InterPro" id="IPR011009">
    <property type="entry name" value="Kinase-like_dom_sf"/>
</dbReference>
<name>A0A5B0MA80_PUCGR</name>
<reference evidence="2 3" key="1">
    <citation type="submission" date="2019-05" db="EMBL/GenBank/DDBJ databases">
        <title>Emergence of the Ug99 lineage of the wheat stem rust pathogen through somatic hybridization.</title>
        <authorList>
            <person name="Li F."/>
            <person name="Upadhyaya N.M."/>
            <person name="Sperschneider J."/>
            <person name="Matny O."/>
            <person name="Nguyen-Phuc H."/>
            <person name="Mago R."/>
            <person name="Raley C."/>
            <person name="Miller M.E."/>
            <person name="Silverstein K.A.T."/>
            <person name="Henningsen E."/>
            <person name="Hirsch C.D."/>
            <person name="Visser B."/>
            <person name="Pretorius Z.A."/>
            <person name="Steffenson B.J."/>
            <person name="Schwessinger B."/>
            <person name="Dodds P.N."/>
            <person name="Figueroa M."/>
        </authorList>
    </citation>
    <scope>NUCLEOTIDE SEQUENCE [LARGE SCALE GENOMIC DNA]</scope>
    <source>
        <strain evidence="2">21-0</strain>
    </source>
</reference>
<dbReference type="EMBL" id="VSWC01000158">
    <property type="protein sequence ID" value="KAA1073159.1"/>
    <property type="molecule type" value="Genomic_DNA"/>
</dbReference>
<accession>A0A5B0MA80</accession>